<comment type="similarity">
    <text evidence="1">Belongs to the peptidase S66 family.</text>
</comment>
<feature type="domain" description="LD-carboxypeptidase C-terminal" evidence="5">
    <location>
        <begin position="204"/>
        <end position="319"/>
    </location>
</feature>
<keyword evidence="2" id="KW-0378">Hydrolase</keyword>
<sequence length="338" mass="38118">MIKPKLLKPGDTIGIISTSSPVAAACPNRFQRGISELERMGFKVKVGKNALKRIGHLAGTVEERLEDLHEMFQDQEVKAIINTIGGYNSHQLLEYIDYDLVKQNPKIILGYSDFTAILLAIHKKSELITFMGPALLPQFGEYGGMLEYTKTIFEAVLMTQNDELLIPPSKYWTSEFLAWDKEDIRPRQLIKNDGPLIIKEGRARGKILAGNMGTMLLLAGTEFLPSFDNKVLFLEEDEQENPGTIDRYLTQLRHMGVFEKINGIVVGRFHPKVEFSQDYTFVDIICQATKGYDFPIVYNVDFGHTDPMMTIPNGIDVKVEASNNNVTILFRENPVQAS</sequence>
<name>A0A540UXN5_9BACL</name>
<dbReference type="InterPro" id="IPR040449">
    <property type="entry name" value="Peptidase_S66_N"/>
</dbReference>
<dbReference type="GO" id="GO:0004180">
    <property type="term" value="F:carboxypeptidase activity"/>
    <property type="evidence" value="ECO:0007669"/>
    <property type="project" value="UniProtKB-KW"/>
</dbReference>
<dbReference type="Gene3D" id="3.40.50.10740">
    <property type="entry name" value="Class I glutamine amidotransferase-like"/>
    <property type="match status" value="1"/>
</dbReference>
<feature type="active site" description="Nucleophile" evidence="3">
    <location>
        <position position="112"/>
    </location>
</feature>
<dbReference type="PANTHER" id="PTHR30237:SF5">
    <property type="entry name" value="CARBOXYPEPTIDASE VC_A0337-RELATED"/>
    <property type="match status" value="1"/>
</dbReference>
<dbReference type="CDD" id="cd07062">
    <property type="entry name" value="Peptidase_S66_mccF_like"/>
    <property type="match status" value="1"/>
</dbReference>
<accession>A0A540UXN5</accession>
<evidence type="ECO:0000256" key="1">
    <source>
        <dbReference type="ARBA" id="ARBA00010233"/>
    </source>
</evidence>
<evidence type="ECO:0000259" key="4">
    <source>
        <dbReference type="Pfam" id="PF02016"/>
    </source>
</evidence>
<dbReference type="EMBL" id="VIGD01000020">
    <property type="protein sequence ID" value="TQE89259.1"/>
    <property type="molecule type" value="Genomic_DNA"/>
</dbReference>
<gene>
    <name evidence="6" type="ORF">FKZ59_12670</name>
</gene>
<dbReference type="Pfam" id="PF02016">
    <property type="entry name" value="Peptidase_S66"/>
    <property type="match status" value="1"/>
</dbReference>
<dbReference type="SUPFAM" id="SSF141986">
    <property type="entry name" value="LD-carboxypeptidase A C-terminal domain-like"/>
    <property type="match status" value="1"/>
</dbReference>
<evidence type="ECO:0000313" key="6">
    <source>
        <dbReference type="EMBL" id="TQE89259.1"/>
    </source>
</evidence>
<dbReference type="PROSITE" id="PS51257">
    <property type="entry name" value="PROKAR_LIPOPROTEIN"/>
    <property type="match status" value="1"/>
</dbReference>
<dbReference type="Pfam" id="PF17676">
    <property type="entry name" value="Peptidase_S66C"/>
    <property type="match status" value="1"/>
</dbReference>
<organism evidence="6 7">
    <name type="scientific">Ureibacillus terrenus</name>
    <dbReference type="NCBI Taxonomy" id="118246"/>
    <lineage>
        <taxon>Bacteria</taxon>
        <taxon>Bacillati</taxon>
        <taxon>Bacillota</taxon>
        <taxon>Bacilli</taxon>
        <taxon>Bacillales</taxon>
        <taxon>Caryophanaceae</taxon>
        <taxon>Ureibacillus</taxon>
    </lineage>
</organism>
<comment type="caution">
    <text evidence="6">The sequence shown here is derived from an EMBL/GenBank/DDBJ whole genome shotgun (WGS) entry which is preliminary data.</text>
</comment>
<keyword evidence="6" id="KW-0121">Carboxypeptidase</keyword>
<evidence type="ECO:0000256" key="3">
    <source>
        <dbReference type="PIRSR" id="PIRSR028757-1"/>
    </source>
</evidence>
<dbReference type="SUPFAM" id="SSF52317">
    <property type="entry name" value="Class I glutamine amidotransferase-like"/>
    <property type="match status" value="1"/>
</dbReference>
<dbReference type="InterPro" id="IPR029062">
    <property type="entry name" value="Class_I_gatase-like"/>
</dbReference>
<dbReference type="InterPro" id="IPR027461">
    <property type="entry name" value="Carboxypeptidase_A_C_sf"/>
</dbReference>
<dbReference type="AlphaFoldDB" id="A0A540UXN5"/>
<dbReference type="Proteomes" id="UP000315753">
    <property type="component" value="Unassembled WGS sequence"/>
</dbReference>
<dbReference type="PANTHER" id="PTHR30237">
    <property type="entry name" value="MURAMOYLTETRAPEPTIDE CARBOXYPEPTIDASE"/>
    <property type="match status" value="1"/>
</dbReference>
<dbReference type="InterPro" id="IPR003507">
    <property type="entry name" value="S66_fam"/>
</dbReference>
<dbReference type="RefSeq" id="WP_141603129.1">
    <property type="nucleotide sequence ID" value="NZ_JARMSB010000036.1"/>
</dbReference>
<evidence type="ECO:0000313" key="7">
    <source>
        <dbReference type="Proteomes" id="UP000315753"/>
    </source>
</evidence>
<dbReference type="OrthoDB" id="9807329at2"/>
<dbReference type="PIRSF" id="PIRSF028757">
    <property type="entry name" value="LD-carboxypeptidase"/>
    <property type="match status" value="1"/>
</dbReference>
<feature type="active site" description="Charge relay system" evidence="3">
    <location>
        <position position="235"/>
    </location>
</feature>
<dbReference type="InterPro" id="IPR027478">
    <property type="entry name" value="LdcA_N"/>
</dbReference>
<keyword evidence="6" id="KW-0645">Protease</keyword>
<evidence type="ECO:0000259" key="5">
    <source>
        <dbReference type="Pfam" id="PF17676"/>
    </source>
</evidence>
<protein>
    <submittedName>
        <fullName evidence="6">LD-carboxypeptidase</fullName>
    </submittedName>
</protein>
<dbReference type="InterPro" id="IPR040921">
    <property type="entry name" value="Peptidase_S66C"/>
</dbReference>
<dbReference type="Gene3D" id="3.50.30.60">
    <property type="entry name" value="LD-carboxypeptidase A C-terminal domain-like"/>
    <property type="match status" value="1"/>
</dbReference>
<proteinExistence type="inferred from homology"/>
<evidence type="ECO:0000256" key="2">
    <source>
        <dbReference type="ARBA" id="ARBA00022801"/>
    </source>
</evidence>
<feature type="domain" description="LD-carboxypeptidase N-terminal" evidence="4">
    <location>
        <begin position="13"/>
        <end position="132"/>
    </location>
</feature>
<reference evidence="6 7" key="1">
    <citation type="submission" date="2019-06" db="EMBL/GenBank/DDBJ databases">
        <title>Genome sequence of Ureibacillus terrenus.</title>
        <authorList>
            <person name="Maclea K.S."/>
            <person name="Simoes M."/>
        </authorList>
    </citation>
    <scope>NUCLEOTIDE SEQUENCE [LARGE SCALE GENOMIC DNA]</scope>
    <source>
        <strain evidence="6 7">ATCC BAA-384</strain>
    </source>
</reference>
<keyword evidence="7" id="KW-1185">Reference proteome</keyword>
<feature type="active site" description="Charge relay system" evidence="3">
    <location>
        <position position="304"/>
    </location>
</feature>